<dbReference type="PANTHER" id="PTHR42776:SF27">
    <property type="entry name" value="DIPEPTIDYL PEPTIDASE FAMILY MEMBER 6"/>
    <property type="match status" value="1"/>
</dbReference>
<keyword evidence="4" id="KW-1185">Reference proteome</keyword>
<dbReference type="InterPro" id="IPR001375">
    <property type="entry name" value="Peptidase_S9_cat"/>
</dbReference>
<dbReference type="RefSeq" id="WP_344996832.1">
    <property type="nucleotide sequence ID" value="NZ_BAABFR010000041.1"/>
</dbReference>
<dbReference type="SUPFAM" id="SSF53474">
    <property type="entry name" value="alpha/beta-Hydrolases"/>
    <property type="match status" value="1"/>
</dbReference>
<dbReference type="Gene3D" id="3.40.50.1820">
    <property type="entry name" value="alpha/beta hydrolase"/>
    <property type="match status" value="1"/>
</dbReference>
<dbReference type="GO" id="GO:0016787">
    <property type="term" value="F:hydrolase activity"/>
    <property type="evidence" value="ECO:0007669"/>
    <property type="project" value="UniProtKB-KW"/>
</dbReference>
<evidence type="ECO:0000313" key="3">
    <source>
        <dbReference type="EMBL" id="GAA4395134.1"/>
    </source>
</evidence>
<dbReference type="InterPro" id="IPR029058">
    <property type="entry name" value="AB_hydrolase_fold"/>
</dbReference>
<gene>
    <name evidence="3" type="ORF">GCM10023147_27990</name>
</gene>
<dbReference type="Pfam" id="PF00326">
    <property type="entry name" value="Peptidase_S9"/>
    <property type="match status" value="1"/>
</dbReference>
<sequence>MSESFLYRRTWGGSVSPDGSAFAHIVDVGGYPRAAQRFLHFTETSSARWVELPVDGPVEKILHSADGHWLACEVSPGGGEHHQVWVVTTDPEDRAARRLGEGDSAGTMELVCWDGNRVGVSATGADGVSEAQLIDPQTQETTVLDRRMGARLVDSWNGAALLRVGPRGYRELLLIRDGRMQPLLPADPGSTTDAGVLLDFEHGWRTSLFGAQGADDGVVQMLVRSDFECENHRLLAVEVADDGVRYRVLAERESATLDEFAVSNDMSTVALVWNREGYSETQILNLTDGSVNPPVRLPGLVARELSMSTAGSVLTVTVEGPGLPPQVQLVDVRRAEVIPLEPTPTVGRDAPAPSLERFIARDGLELSGLLYRSPHVPGGEPGPTVVYFHGGPEAQSVPGYNSMFEKLLAAGFHVFAPNVRGSGGLGRTFSHADDRYGRFAAIADAADCADYLVDAEIADADRIACSGRSYGGYLTLASLTFHPDRYAAGVAICGMSDLESFYRNTEPWIAAAAYTKYGHPEHDRELLRELSPIHHIDRLVAPLLVVHGVHDTNVPVTESLQIVDAVTAQGGSAKAVLFEDEGHAIVKRGNKDRLAREMIAWLEVSFAG</sequence>
<dbReference type="SUPFAM" id="SSF50993">
    <property type="entry name" value="Peptidase/esterase 'gauge' domain"/>
    <property type="match status" value="1"/>
</dbReference>
<name>A0ABP8JS06_9ACTN</name>
<organism evidence="3 4">
    <name type="scientific">Tsukamurella soli</name>
    <dbReference type="NCBI Taxonomy" id="644556"/>
    <lineage>
        <taxon>Bacteria</taxon>
        <taxon>Bacillati</taxon>
        <taxon>Actinomycetota</taxon>
        <taxon>Actinomycetes</taxon>
        <taxon>Mycobacteriales</taxon>
        <taxon>Tsukamurellaceae</taxon>
        <taxon>Tsukamurella</taxon>
    </lineage>
</organism>
<dbReference type="InterPro" id="IPR002470">
    <property type="entry name" value="Peptidase_S9A"/>
</dbReference>
<dbReference type="PRINTS" id="PR00862">
    <property type="entry name" value="PROLIGOPTASE"/>
</dbReference>
<feature type="domain" description="Peptidase S9 prolyl oligopeptidase catalytic" evidence="2">
    <location>
        <begin position="407"/>
        <end position="604"/>
    </location>
</feature>
<proteinExistence type="predicted"/>
<comment type="caution">
    <text evidence="3">The sequence shown here is derived from an EMBL/GenBank/DDBJ whole genome shotgun (WGS) entry which is preliminary data.</text>
</comment>
<evidence type="ECO:0000313" key="4">
    <source>
        <dbReference type="Proteomes" id="UP001500635"/>
    </source>
</evidence>
<evidence type="ECO:0000256" key="1">
    <source>
        <dbReference type="ARBA" id="ARBA00022801"/>
    </source>
</evidence>
<protein>
    <submittedName>
        <fullName evidence="3">Alpha/beta fold hydrolase</fullName>
    </submittedName>
</protein>
<accession>A0ABP8JS06</accession>
<dbReference type="EMBL" id="BAABFR010000041">
    <property type="protein sequence ID" value="GAA4395134.1"/>
    <property type="molecule type" value="Genomic_DNA"/>
</dbReference>
<evidence type="ECO:0000259" key="2">
    <source>
        <dbReference type="Pfam" id="PF00326"/>
    </source>
</evidence>
<keyword evidence="1 3" id="KW-0378">Hydrolase</keyword>
<dbReference type="Proteomes" id="UP001500635">
    <property type="component" value="Unassembled WGS sequence"/>
</dbReference>
<reference evidence="4" key="1">
    <citation type="journal article" date="2019" name="Int. J. Syst. Evol. Microbiol.">
        <title>The Global Catalogue of Microorganisms (GCM) 10K type strain sequencing project: providing services to taxonomists for standard genome sequencing and annotation.</title>
        <authorList>
            <consortium name="The Broad Institute Genomics Platform"/>
            <consortium name="The Broad Institute Genome Sequencing Center for Infectious Disease"/>
            <person name="Wu L."/>
            <person name="Ma J."/>
        </authorList>
    </citation>
    <scope>NUCLEOTIDE SEQUENCE [LARGE SCALE GENOMIC DNA]</scope>
    <source>
        <strain evidence="4">JCM 17688</strain>
    </source>
</reference>
<dbReference type="PANTHER" id="PTHR42776">
    <property type="entry name" value="SERINE PEPTIDASE S9 FAMILY MEMBER"/>
    <property type="match status" value="1"/>
</dbReference>